<gene>
    <name evidence="7" type="primary">nfo</name>
    <name evidence="9" type="ORF">DealDRAFT_3029</name>
</gene>
<dbReference type="PANTHER" id="PTHR21445">
    <property type="entry name" value="ENDONUCLEASE IV ENDODEOXYRIBONUCLEASE IV"/>
    <property type="match status" value="1"/>
</dbReference>
<comment type="cofactor">
    <cofactor evidence="7">
        <name>Zn(2+)</name>
        <dbReference type="ChEBI" id="CHEBI:29105"/>
    </cofactor>
    <text evidence="7">Binds 3 Zn(2+) ions.</text>
</comment>
<keyword evidence="7" id="KW-0540">Nuclease</keyword>
<dbReference type="RefSeq" id="WP_008519028.1">
    <property type="nucleotide sequence ID" value="NZ_ACJM01000025.1"/>
</dbReference>
<comment type="caution">
    <text evidence="9">The sequence shown here is derived from an EMBL/GenBank/DDBJ whole genome shotgun (WGS) entry which is preliminary data.</text>
</comment>
<accession>C0GKM0</accession>
<feature type="binding site" evidence="7">
    <location>
        <position position="257"/>
    </location>
    <ligand>
        <name>Zn(2+)</name>
        <dbReference type="ChEBI" id="CHEBI:29105"/>
        <label>2</label>
    </ligand>
</feature>
<feature type="binding site" evidence="7">
    <location>
        <position position="227"/>
    </location>
    <ligand>
        <name>Zn(2+)</name>
        <dbReference type="ChEBI" id="CHEBI:29105"/>
        <label>3</label>
    </ligand>
</feature>
<evidence type="ECO:0000256" key="4">
    <source>
        <dbReference type="ARBA" id="ARBA00022801"/>
    </source>
</evidence>
<comment type="similarity">
    <text evidence="1 7">Belongs to the AP endonuclease 2 family.</text>
</comment>
<evidence type="ECO:0000256" key="3">
    <source>
        <dbReference type="ARBA" id="ARBA00022763"/>
    </source>
</evidence>
<dbReference type="PROSITE" id="PS51432">
    <property type="entry name" value="AP_NUCLEASE_F2_4"/>
    <property type="match status" value="1"/>
</dbReference>
<feature type="binding site" evidence="7">
    <location>
        <position position="225"/>
    </location>
    <ligand>
        <name>Zn(2+)</name>
        <dbReference type="ChEBI" id="CHEBI:29105"/>
        <label>3</label>
    </ligand>
</feature>
<dbReference type="InterPro" id="IPR018246">
    <property type="entry name" value="AP_endonuc_F2_Zn_BS"/>
</dbReference>
<comment type="function">
    <text evidence="7">Endonuclease IV plays a role in DNA repair. It cleaves phosphodiester bonds at apurinic or apyrimidinic (AP) sites, generating a 3'-hydroxyl group and a 5'-terminal sugar phosphate.</text>
</comment>
<feature type="binding site" evidence="7">
    <location>
        <position position="66"/>
    </location>
    <ligand>
        <name>Zn(2+)</name>
        <dbReference type="ChEBI" id="CHEBI:29105"/>
        <label>1</label>
    </ligand>
</feature>
<evidence type="ECO:0000256" key="2">
    <source>
        <dbReference type="ARBA" id="ARBA00022723"/>
    </source>
</evidence>
<keyword evidence="6 7" id="KW-0234">DNA repair</keyword>
<reference evidence="9 10" key="1">
    <citation type="submission" date="2009-02" db="EMBL/GenBank/DDBJ databases">
        <title>Sequencing of the draft genome and assembly of Dethiobacter alkaliphilus AHT 1.</title>
        <authorList>
            <consortium name="US DOE Joint Genome Institute (JGI-PGF)"/>
            <person name="Lucas S."/>
            <person name="Copeland A."/>
            <person name="Lapidus A."/>
            <person name="Glavina del Rio T."/>
            <person name="Dalin E."/>
            <person name="Tice H."/>
            <person name="Bruce D."/>
            <person name="Goodwin L."/>
            <person name="Pitluck S."/>
            <person name="Larimer F."/>
            <person name="Land M.L."/>
            <person name="Hauser L."/>
            <person name="Muyzer G."/>
        </authorList>
    </citation>
    <scope>NUCLEOTIDE SEQUENCE [LARGE SCALE GENOMIC DNA]</scope>
    <source>
        <strain evidence="9 10">AHT 1</strain>
    </source>
</reference>
<keyword evidence="10" id="KW-1185">Reference proteome</keyword>
<dbReference type="Proteomes" id="UP000006443">
    <property type="component" value="Unassembled WGS sequence"/>
</dbReference>
<keyword evidence="2 7" id="KW-0479">Metal-binding</keyword>
<evidence type="ECO:0000256" key="1">
    <source>
        <dbReference type="ARBA" id="ARBA00005340"/>
    </source>
</evidence>
<dbReference type="GO" id="GO:0006284">
    <property type="term" value="P:base-excision repair"/>
    <property type="evidence" value="ECO:0007669"/>
    <property type="project" value="TreeGrafter"/>
</dbReference>
<feature type="binding site" evidence="7">
    <location>
        <position position="212"/>
    </location>
    <ligand>
        <name>Zn(2+)</name>
        <dbReference type="ChEBI" id="CHEBI:29105"/>
        <label>2</label>
    </ligand>
</feature>
<dbReference type="GO" id="GO:0008833">
    <property type="term" value="F:deoxyribonuclease IV (phage-T4-induced) activity"/>
    <property type="evidence" value="ECO:0007669"/>
    <property type="project" value="UniProtKB-UniRule"/>
</dbReference>
<evidence type="ECO:0000256" key="7">
    <source>
        <dbReference type="HAMAP-Rule" id="MF_00152"/>
    </source>
</evidence>
<feature type="binding site" evidence="7">
    <location>
        <position position="142"/>
    </location>
    <ligand>
        <name>Zn(2+)</name>
        <dbReference type="ChEBI" id="CHEBI:29105"/>
        <label>1</label>
    </ligand>
</feature>
<protein>
    <recommendedName>
        <fullName evidence="7">Probable endonuclease 4</fullName>
        <ecNumber evidence="7">3.1.21.2</ecNumber>
    </recommendedName>
    <alternativeName>
        <fullName evidence="7">Endodeoxyribonuclease IV</fullName>
    </alternativeName>
    <alternativeName>
        <fullName evidence="7">Endonuclease IV</fullName>
    </alternativeName>
</protein>
<name>C0GKM0_DETAL</name>
<dbReference type="eggNOG" id="COG0648">
    <property type="taxonomic scope" value="Bacteria"/>
</dbReference>
<evidence type="ECO:0000313" key="10">
    <source>
        <dbReference type="Proteomes" id="UP000006443"/>
    </source>
</evidence>
<dbReference type="Pfam" id="PF01261">
    <property type="entry name" value="AP_endonuc_2"/>
    <property type="match status" value="1"/>
</dbReference>
<feature type="binding site" evidence="7">
    <location>
        <position position="175"/>
    </location>
    <ligand>
        <name>Zn(2+)</name>
        <dbReference type="ChEBI" id="CHEBI:29105"/>
        <label>2</label>
    </ligand>
</feature>
<dbReference type="CDD" id="cd00019">
    <property type="entry name" value="AP2Ec"/>
    <property type="match status" value="1"/>
</dbReference>
<feature type="binding site" evidence="7">
    <location>
        <position position="142"/>
    </location>
    <ligand>
        <name>Zn(2+)</name>
        <dbReference type="ChEBI" id="CHEBI:29105"/>
        <label>2</label>
    </ligand>
</feature>
<keyword evidence="7 9" id="KW-0255">Endonuclease</keyword>
<dbReference type="STRING" id="555088.DealDRAFT_3029"/>
<dbReference type="EMBL" id="ACJM01000025">
    <property type="protein sequence ID" value="EEG76112.1"/>
    <property type="molecule type" value="Genomic_DNA"/>
</dbReference>
<dbReference type="AlphaFoldDB" id="C0GKM0"/>
<organism evidence="9 10">
    <name type="scientific">Dethiobacter alkaliphilus AHT 1</name>
    <dbReference type="NCBI Taxonomy" id="555088"/>
    <lineage>
        <taxon>Bacteria</taxon>
        <taxon>Bacillati</taxon>
        <taxon>Bacillota</taxon>
        <taxon>Dethiobacteria</taxon>
        <taxon>Dethiobacterales</taxon>
        <taxon>Dethiobacteraceae</taxon>
        <taxon>Dethiobacter</taxon>
    </lineage>
</organism>
<dbReference type="SUPFAM" id="SSF51658">
    <property type="entry name" value="Xylose isomerase-like"/>
    <property type="match status" value="1"/>
</dbReference>
<evidence type="ECO:0000259" key="8">
    <source>
        <dbReference type="Pfam" id="PF01261"/>
    </source>
</evidence>
<feature type="binding site" evidence="7">
    <location>
        <position position="178"/>
    </location>
    <ligand>
        <name>Zn(2+)</name>
        <dbReference type="ChEBI" id="CHEBI:29105"/>
        <label>3</label>
    </ligand>
</feature>
<feature type="binding site" evidence="7">
    <location>
        <position position="106"/>
    </location>
    <ligand>
        <name>Zn(2+)</name>
        <dbReference type="ChEBI" id="CHEBI:29105"/>
        <label>1</label>
    </ligand>
</feature>
<sequence>MRLGSHLSVSKGFHKAAEAAASIGANTFQFFTRNPRGGSARTISPQEVEKWQEARKKYDIYPIMGHLPYTVNMASPAERAYNFAKMVVADDLERMDAVGAEYLVIHPGSHAGSGREAGLERIVACLEESFLPYDGETSLLLETMAGQGSEIGTLADIAEIMEKLSWPDGMGVCLDSCHLTGAGYDFLQKEEVDRLVTDVKKTVGLSRVRAMHLNDSKFPPGTHKDRHERIGAGYLGKEGLLNLITHPAFKDLPMALETPVEDFQQYGEEITLIRSWL</sequence>
<evidence type="ECO:0000313" key="9">
    <source>
        <dbReference type="EMBL" id="EEG76112.1"/>
    </source>
</evidence>
<dbReference type="InterPro" id="IPR001719">
    <property type="entry name" value="AP_endonuc_2"/>
</dbReference>
<dbReference type="Gene3D" id="3.20.20.150">
    <property type="entry name" value="Divalent-metal-dependent TIM barrel enzymes"/>
    <property type="match status" value="1"/>
</dbReference>
<evidence type="ECO:0000256" key="5">
    <source>
        <dbReference type="ARBA" id="ARBA00022833"/>
    </source>
</evidence>
<keyword evidence="5 7" id="KW-0862">Zinc</keyword>
<dbReference type="GO" id="GO:0003906">
    <property type="term" value="F:DNA-(apurinic or apyrimidinic site) endonuclease activity"/>
    <property type="evidence" value="ECO:0007669"/>
    <property type="project" value="TreeGrafter"/>
</dbReference>
<dbReference type="GO" id="GO:0008081">
    <property type="term" value="F:phosphoric diester hydrolase activity"/>
    <property type="evidence" value="ECO:0007669"/>
    <property type="project" value="TreeGrafter"/>
</dbReference>
<feature type="domain" description="Xylose isomerase-like TIM barrel" evidence="8">
    <location>
        <begin position="18"/>
        <end position="275"/>
    </location>
</feature>
<dbReference type="InterPro" id="IPR036237">
    <property type="entry name" value="Xyl_isomerase-like_sf"/>
</dbReference>
<dbReference type="NCBIfam" id="TIGR00587">
    <property type="entry name" value="nfo"/>
    <property type="match status" value="1"/>
</dbReference>
<evidence type="ECO:0000256" key="6">
    <source>
        <dbReference type="ARBA" id="ARBA00023204"/>
    </source>
</evidence>
<dbReference type="PROSITE" id="PS00731">
    <property type="entry name" value="AP_NUCLEASE_F2_3"/>
    <property type="match status" value="1"/>
</dbReference>
<dbReference type="InterPro" id="IPR013022">
    <property type="entry name" value="Xyl_isomerase-like_TIM-brl"/>
</dbReference>
<comment type="catalytic activity">
    <reaction evidence="7">
        <text>Endonucleolytic cleavage to 5'-phosphooligonucleotide end-products.</text>
        <dbReference type="EC" id="3.1.21.2"/>
    </reaction>
</comment>
<dbReference type="OrthoDB" id="9805666at2"/>
<dbReference type="PANTHER" id="PTHR21445:SF0">
    <property type="entry name" value="APURINIC-APYRIMIDINIC ENDONUCLEASE"/>
    <property type="match status" value="1"/>
</dbReference>
<keyword evidence="3 7" id="KW-0227">DNA damage</keyword>
<proteinExistence type="inferred from homology"/>
<dbReference type="HAMAP" id="MF_00152">
    <property type="entry name" value="Nfo"/>
    <property type="match status" value="1"/>
</dbReference>
<dbReference type="GO" id="GO:0003677">
    <property type="term" value="F:DNA binding"/>
    <property type="evidence" value="ECO:0007669"/>
    <property type="project" value="InterPro"/>
</dbReference>
<keyword evidence="4 7" id="KW-0378">Hydrolase</keyword>
<dbReference type="FunFam" id="3.20.20.150:FF:000001">
    <property type="entry name" value="Probable endonuclease 4"/>
    <property type="match status" value="1"/>
</dbReference>
<dbReference type="EC" id="3.1.21.2" evidence="7"/>
<dbReference type="GO" id="GO:0008270">
    <property type="term" value="F:zinc ion binding"/>
    <property type="evidence" value="ECO:0007669"/>
    <property type="project" value="UniProtKB-UniRule"/>
</dbReference>
<dbReference type="SMART" id="SM00518">
    <property type="entry name" value="AP2Ec"/>
    <property type="match status" value="1"/>
</dbReference>